<accession>A0A1I4G6N8</accession>
<dbReference type="AlphaFoldDB" id="A0A1I4G6N8"/>
<keyword evidence="4" id="KW-1185">Reference proteome</keyword>
<gene>
    <name evidence="3" type="ORF">SAMN05192579_12144</name>
</gene>
<evidence type="ECO:0000259" key="2">
    <source>
        <dbReference type="Pfam" id="PF01337"/>
    </source>
</evidence>
<dbReference type="InterPro" id="IPR000468">
    <property type="entry name" value="Barstar"/>
</dbReference>
<comment type="similarity">
    <text evidence="1">Belongs to the barstar family.</text>
</comment>
<dbReference type="Gene3D" id="3.30.370.10">
    <property type="entry name" value="Barstar-like"/>
    <property type="match status" value="1"/>
</dbReference>
<proteinExistence type="inferred from homology"/>
<dbReference type="Pfam" id="PF01337">
    <property type="entry name" value="Barstar"/>
    <property type="match status" value="1"/>
</dbReference>
<name>A0A1I4G6N8_9GAMM</name>
<dbReference type="InterPro" id="IPR035905">
    <property type="entry name" value="Barstar-like_sf"/>
</dbReference>
<organism evidence="3 4">
    <name type="scientific">Rhodanobacter glycinis</name>
    <dbReference type="NCBI Taxonomy" id="582702"/>
    <lineage>
        <taxon>Bacteria</taxon>
        <taxon>Pseudomonadati</taxon>
        <taxon>Pseudomonadota</taxon>
        <taxon>Gammaproteobacteria</taxon>
        <taxon>Lysobacterales</taxon>
        <taxon>Rhodanobacteraceae</taxon>
        <taxon>Rhodanobacter</taxon>
    </lineage>
</organism>
<protein>
    <submittedName>
        <fullName evidence="3">Barstar (Barnase inhibitor)</fullName>
    </submittedName>
</protein>
<dbReference type="RefSeq" id="WP_092705208.1">
    <property type="nucleotide sequence ID" value="NZ_FOSR01000021.1"/>
</dbReference>
<dbReference type="Proteomes" id="UP000198725">
    <property type="component" value="Unassembled WGS sequence"/>
</dbReference>
<evidence type="ECO:0000256" key="1">
    <source>
        <dbReference type="ARBA" id="ARBA00006845"/>
    </source>
</evidence>
<dbReference type="EMBL" id="FOSR01000021">
    <property type="protein sequence ID" value="SFL24781.1"/>
    <property type="molecule type" value="Genomic_DNA"/>
</dbReference>
<reference evidence="4" key="1">
    <citation type="submission" date="2016-10" db="EMBL/GenBank/DDBJ databases">
        <authorList>
            <person name="Varghese N."/>
            <person name="Submissions S."/>
        </authorList>
    </citation>
    <scope>NUCLEOTIDE SEQUENCE [LARGE SCALE GENOMIC DNA]</scope>
    <source>
        <strain evidence="4">MO64</strain>
    </source>
</reference>
<dbReference type="SUPFAM" id="SSF52038">
    <property type="entry name" value="Barstar-related"/>
    <property type="match status" value="1"/>
</dbReference>
<feature type="domain" description="Barstar (barnase inhibitor)" evidence="2">
    <location>
        <begin position="40"/>
        <end position="133"/>
    </location>
</feature>
<sequence length="145" mass="16029">MNTHDAELNLSRPAHSGVYFVDEDDLDSMAAAAVREELSVIRVDLAHCHGKADLLRRMATALPLPADFGHNWDALADCLRDPVWQDAWGHALLFGHAADLRRADGLEFDILLGILDDAATFALEHERPFFAFLALPDTDHSDTQA</sequence>
<evidence type="ECO:0000313" key="4">
    <source>
        <dbReference type="Proteomes" id="UP000198725"/>
    </source>
</evidence>
<evidence type="ECO:0000313" key="3">
    <source>
        <dbReference type="EMBL" id="SFL24781.1"/>
    </source>
</evidence>